<dbReference type="InterPro" id="IPR011109">
    <property type="entry name" value="DNA_bind_recombinase_dom"/>
</dbReference>
<dbReference type="InterPro" id="IPR025827">
    <property type="entry name" value="Zn_ribbon_recom_dom"/>
</dbReference>
<dbReference type="AlphaFoldDB" id="A0A7X3SLB1"/>
<dbReference type="Gene3D" id="3.40.50.1390">
    <property type="entry name" value="Resolvase, N-terminal catalytic domain"/>
    <property type="match status" value="1"/>
</dbReference>
<dbReference type="PROSITE" id="PS51736">
    <property type="entry name" value="RECOMBINASES_3"/>
    <property type="match status" value="1"/>
</dbReference>
<dbReference type="Proteomes" id="UP000460412">
    <property type="component" value="Unassembled WGS sequence"/>
</dbReference>
<accession>A0A7X3SLB1</accession>
<dbReference type="PANTHER" id="PTHR30461">
    <property type="entry name" value="DNA-INVERTASE FROM LAMBDOID PROPHAGE"/>
    <property type="match status" value="1"/>
</dbReference>
<comment type="caution">
    <text evidence="3">The sequence shown here is derived from an EMBL/GenBank/DDBJ whole genome shotgun (WGS) entry which is preliminary data.</text>
</comment>
<evidence type="ECO:0000313" key="4">
    <source>
        <dbReference type="Proteomes" id="UP000460412"/>
    </source>
</evidence>
<dbReference type="PANTHER" id="PTHR30461:SF23">
    <property type="entry name" value="DNA RECOMBINASE-RELATED"/>
    <property type="match status" value="1"/>
</dbReference>
<evidence type="ECO:0000313" key="3">
    <source>
        <dbReference type="EMBL" id="MXP78372.1"/>
    </source>
</evidence>
<dbReference type="Pfam" id="PF00239">
    <property type="entry name" value="Resolvase"/>
    <property type="match status" value="1"/>
</dbReference>
<protein>
    <submittedName>
        <fullName evidence="3">Recombinase family protein</fullName>
    </submittedName>
</protein>
<dbReference type="InterPro" id="IPR006119">
    <property type="entry name" value="Resolv_N"/>
</dbReference>
<organism evidence="3 4">
    <name type="scientific">Sporofaciens musculi</name>
    <dbReference type="NCBI Taxonomy" id="2681861"/>
    <lineage>
        <taxon>Bacteria</taxon>
        <taxon>Bacillati</taxon>
        <taxon>Bacillota</taxon>
        <taxon>Clostridia</taxon>
        <taxon>Lachnospirales</taxon>
        <taxon>Lachnospiraceae</taxon>
        <taxon>Sporofaciens</taxon>
    </lineage>
</organism>
<dbReference type="GO" id="GO:0003677">
    <property type="term" value="F:DNA binding"/>
    <property type="evidence" value="ECO:0007669"/>
    <property type="project" value="InterPro"/>
</dbReference>
<dbReference type="InterPro" id="IPR050639">
    <property type="entry name" value="SSR_resolvase"/>
</dbReference>
<dbReference type="Pfam" id="PF07508">
    <property type="entry name" value="Recombinase"/>
    <property type="match status" value="1"/>
</dbReference>
<dbReference type="PROSITE" id="PS51737">
    <property type="entry name" value="RECOMBINASE_DNA_BIND"/>
    <property type="match status" value="1"/>
</dbReference>
<reference evidence="3 4" key="1">
    <citation type="submission" date="2019-12" db="EMBL/GenBank/DDBJ databases">
        <title>Sporaefaciens musculi gen. nov., sp. nov., a novel bacterium isolated from the caecum of an obese mouse.</title>
        <authorList>
            <person name="Rasmussen T.S."/>
            <person name="Streidl T."/>
            <person name="Hitch T.C.A."/>
            <person name="Wortmann E."/>
            <person name="Deptula P."/>
            <person name="Hansen M."/>
            <person name="Nielsen D.S."/>
            <person name="Clavel T."/>
            <person name="Vogensen F.K."/>
        </authorList>
    </citation>
    <scope>NUCLEOTIDE SEQUENCE [LARGE SCALE GENOMIC DNA]</scope>
    <source>
        <strain evidence="3 4">WCA-9-b2</strain>
    </source>
</reference>
<gene>
    <name evidence="3" type="ORF">GN277_24415</name>
</gene>
<dbReference type="CDD" id="cd00338">
    <property type="entry name" value="Ser_Recombinase"/>
    <property type="match status" value="1"/>
</dbReference>
<dbReference type="InterPro" id="IPR036162">
    <property type="entry name" value="Resolvase-like_N_sf"/>
</dbReference>
<evidence type="ECO:0000259" key="1">
    <source>
        <dbReference type="PROSITE" id="PS51736"/>
    </source>
</evidence>
<dbReference type="RefSeq" id="WP_159754904.1">
    <property type="nucleotide sequence ID" value="NZ_WUQX01000001.1"/>
</dbReference>
<name>A0A7X3SLB1_9FIRM</name>
<dbReference type="Gene3D" id="3.90.1750.20">
    <property type="entry name" value="Putative Large Serine Recombinase, Chain B, Domain 2"/>
    <property type="match status" value="1"/>
</dbReference>
<dbReference type="InterPro" id="IPR038109">
    <property type="entry name" value="DNA_bind_recomb_sf"/>
</dbReference>
<sequence>MPRISVIGQILPELKKRKRVAAYARVSMETEMLLHSLSAQVSHYNGLIQKNPDWEFAGIYADEGISGRDTSHRDDFNRLLADCDAGKIDMVLVKSVSRFARDTVDTLTVTRHLKELGIDVYFERENIHSISDEGELLLTLLASFAQEESRSISENVKWSIRKRFEQGIPNGHKAPYGYEWDGEMYRVIPEQGEVIKEIFAKYLSGTSAYGIAKELSKRGITGQKGVPMDDSTIKFILTNPSYTGSMLLQKNFISEGHTRKRNKGELPMYMVEGMFEPLIPQADFEKAQLIREQRADAAANKNPTLTAFSGLVKCGECGRSVSRRTTKYGKKWNCNTRERKGKDVCGLRPVYETELEQAAAAALELAAFDGVAVRREVEQIVINADRIEFRMKSGKAREVMRAYQRGRSAFSQKITCGCCGRKLECDYWKMGPKGQKEKYKVWVCRGCSFRRLLDDEFRKAAAEVLGREDYEPRFVKEIAGVTAYGDRFEFHFTDGEVAEWQRK</sequence>
<proteinExistence type="predicted"/>
<dbReference type="EMBL" id="WUQX01000001">
    <property type="protein sequence ID" value="MXP78372.1"/>
    <property type="molecule type" value="Genomic_DNA"/>
</dbReference>
<dbReference type="Pfam" id="PF13408">
    <property type="entry name" value="Zn_ribbon_recom"/>
    <property type="match status" value="1"/>
</dbReference>
<evidence type="ECO:0000259" key="2">
    <source>
        <dbReference type="PROSITE" id="PS51737"/>
    </source>
</evidence>
<dbReference type="SUPFAM" id="SSF53041">
    <property type="entry name" value="Resolvase-like"/>
    <property type="match status" value="1"/>
</dbReference>
<dbReference type="SMART" id="SM00857">
    <property type="entry name" value="Resolvase"/>
    <property type="match status" value="1"/>
</dbReference>
<feature type="domain" description="Resolvase/invertase-type recombinase catalytic" evidence="1">
    <location>
        <begin position="19"/>
        <end position="167"/>
    </location>
</feature>
<dbReference type="GO" id="GO:0000150">
    <property type="term" value="F:DNA strand exchange activity"/>
    <property type="evidence" value="ECO:0007669"/>
    <property type="project" value="InterPro"/>
</dbReference>
<keyword evidence="4" id="KW-1185">Reference proteome</keyword>
<feature type="domain" description="Recombinase" evidence="2">
    <location>
        <begin position="175"/>
        <end position="297"/>
    </location>
</feature>